<comment type="caution">
    <text evidence="1">The sequence shown here is derived from an EMBL/GenBank/DDBJ whole genome shotgun (WGS) entry which is preliminary data.</text>
</comment>
<sequence length="77" mass="8724">MTDASDIWMIGDRPEDKACAYNADINFMWVDIFRLQFLPGTLEVKQVTPQQIEFLKGVRISENLVNSPGINVILPAE</sequence>
<dbReference type="InterPro" id="IPR036412">
    <property type="entry name" value="HAD-like_sf"/>
</dbReference>
<protein>
    <submittedName>
        <fullName evidence="1">Uncharacterized protein</fullName>
    </submittedName>
</protein>
<dbReference type="Gene3D" id="3.40.50.1000">
    <property type="entry name" value="HAD superfamily/HAD-like"/>
    <property type="match status" value="1"/>
</dbReference>
<dbReference type="Proteomes" id="UP000031549">
    <property type="component" value="Unassembled WGS sequence"/>
</dbReference>
<evidence type="ECO:0000313" key="1">
    <source>
        <dbReference type="EMBL" id="NEU76036.1"/>
    </source>
</evidence>
<dbReference type="AlphaFoldDB" id="A0A846HFC1"/>
<keyword evidence="2" id="KW-1185">Reference proteome</keyword>
<accession>A0A846HFC1</accession>
<dbReference type="InterPro" id="IPR023214">
    <property type="entry name" value="HAD_sf"/>
</dbReference>
<reference evidence="1 2" key="1">
    <citation type="journal article" date="2015" name="Genome Announc.">
        <title>Draft Genome Sequence of Cyanobacterium Hassallia byssoidea Strain VB512170, Isolated from Monuments in India.</title>
        <authorList>
            <person name="Singh D."/>
            <person name="Chandrababunaidu M.M."/>
            <person name="Panda A."/>
            <person name="Sen D."/>
            <person name="Bhattacharyya S."/>
            <person name="Adhikary S.P."/>
            <person name="Tripathy S."/>
        </authorList>
    </citation>
    <scope>NUCLEOTIDE SEQUENCE [LARGE SCALE GENOMIC DNA]</scope>
    <source>
        <strain evidence="1 2">VB512170</strain>
    </source>
</reference>
<dbReference type="EMBL" id="JTCM02000092">
    <property type="protein sequence ID" value="NEU76036.1"/>
    <property type="molecule type" value="Genomic_DNA"/>
</dbReference>
<name>A0A846HFC1_9CYAN</name>
<gene>
    <name evidence="1" type="ORF">PI95_026645</name>
</gene>
<evidence type="ECO:0000313" key="2">
    <source>
        <dbReference type="Proteomes" id="UP000031549"/>
    </source>
</evidence>
<proteinExistence type="predicted"/>
<dbReference type="RefSeq" id="WP_039754757.1">
    <property type="nucleotide sequence ID" value="NZ_JTCM02000092.1"/>
</dbReference>
<organism evidence="1 2">
    <name type="scientific">Hassallia byssoidea VB512170</name>
    <dbReference type="NCBI Taxonomy" id="1304833"/>
    <lineage>
        <taxon>Bacteria</taxon>
        <taxon>Bacillati</taxon>
        <taxon>Cyanobacteriota</taxon>
        <taxon>Cyanophyceae</taxon>
        <taxon>Nostocales</taxon>
        <taxon>Tolypothrichaceae</taxon>
        <taxon>Hassallia</taxon>
    </lineage>
</organism>
<dbReference type="SUPFAM" id="SSF56784">
    <property type="entry name" value="HAD-like"/>
    <property type="match status" value="1"/>
</dbReference>